<evidence type="ECO:0000256" key="2">
    <source>
        <dbReference type="ARBA" id="ARBA00023002"/>
    </source>
</evidence>
<dbReference type="InterPro" id="IPR014189">
    <property type="entry name" value="Quinone_OxRdtase_PIG3"/>
</dbReference>
<dbReference type="PANTHER" id="PTHR48106">
    <property type="entry name" value="QUINONE OXIDOREDUCTASE PIG3-RELATED"/>
    <property type="match status" value="1"/>
</dbReference>
<gene>
    <name evidence="4" type="ORF">EDC56_2721</name>
</gene>
<dbReference type="InterPro" id="IPR011032">
    <property type="entry name" value="GroES-like_sf"/>
</dbReference>
<dbReference type="GO" id="GO:0070402">
    <property type="term" value="F:NADPH binding"/>
    <property type="evidence" value="ECO:0007669"/>
    <property type="project" value="TreeGrafter"/>
</dbReference>
<dbReference type="RefSeq" id="WP_123713343.1">
    <property type="nucleotide sequence ID" value="NZ_RKHR01000005.1"/>
</dbReference>
<dbReference type="GO" id="GO:0016651">
    <property type="term" value="F:oxidoreductase activity, acting on NAD(P)H"/>
    <property type="evidence" value="ECO:0007669"/>
    <property type="project" value="TreeGrafter"/>
</dbReference>
<sequence>MRAIKCRGAGEVEVLQVLEAQTPVPLEGEVLIKVSSAGVNRPDILQRQGYYPPPPDASEVLGLEVAGIVVEVGDGVASWCVGDRVCALLAGGGYAEYAVADQGLCLPIPQGVSLIDAATLPEVMFTVWHNVFQRGGLQPGQTLLVHGGSSGIGVAAIQLAKAYGCTVVTTAGNEEKCQRCRELGADLAINYREQDFVLAINEFTCGVGVDVILDMVGGEYFAKNVSVAAFDATIVSIAFLNGSKVNLDMMPVMLKRLKLTGSTLRSRTLEFKRKLCGEVLQHCWPLIEHGEYQLVIDSRYELVDVKKAHLRMESGKHIGKIVLQT</sequence>
<name>A0A3N2DL57_9GAMM</name>
<dbReference type="InterPro" id="IPR013154">
    <property type="entry name" value="ADH-like_N"/>
</dbReference>
<dbReference type="Pfam" id="PF00107">
    <property type="entry name" value="ADH_zinc_N"/>
    <property type="match status" value="1"/>
</dbReference>
<dbReference type="OrthoDB" id="9785812at2"/>
<feature type="domain" description="Enoyl reductase (ER)" evidence="3">
    <location>
        <begin position="10"/>
        <end position="323"/>
    </location>
</feature>
<dbReference type="InterPro" id="IPR020843">
    <property type="entry name" value="ER"/>
</dbReference>
<evidence type="ECO:0000259" key="3">
    <source>
        <dbReference type="SMART" id="SM00829"/>
    </source>
</evidence>
<accession>A0A3N2DL57</accession>
<dbReference type="Proteomes" id="UP000275394">
    <property type="component" value="Unassembled WGS sequence"/>
</dbReference>
<dbReference type="Gene3D" id="3.90.180.10">
    <property type="entry name" value="Medium-chain alcohol dehydrogenases, catalytic domain"/>
    <property type="match status" value="1"/>
</dbReference>
<proteinExistence type="predicted"/>
<dbReference type="AlphaFoldDB" id="A0A3N2DL57"/>
<organism evidence="4 5">
    <name type="scientific">Sinobacterium caligoides</name>
    <dbReference type="NCBI Taxonomy" id="933926"/>
    <lineage>
        <taxon>Bacteria</taxon>
        <taxon>Pseudomonadati</taxon>
        <taxon>Pseudomonadota</taxon>
        <taxon>Gammaproteobacteria</taxon>
        <taxon>Cellvibrionales</taxon>
        <taxon>Spongiibacteraceae</taxon>
        <taxon>Sinobacterium</taxon>
    </lineage>
</organism>
<dbReference type="CDD" id="cd05276">
    <property type="entry name" value="p53_inducible_oxidoreductase"/>
    <property type="match status" value="1"/>
</dbReference>
<evidence type="ECO:0000256" key="1">
    <source>
        <dbReference type="ARBA" id="ARBA00022857"/>
    </source>
</evidence>
<keyword evidence="1" id="KW-0521">NADP</keyword>
<dbReference type="SUPFAM" id="SSF51735">
    <property type="entry name" value="NAD(P)-binding Rossmann-fold domains"/>
    <property type="match status" value="1"/>
</dbReference>
<dbReference type="InterPro" id="IPR013149">
    <property type="entry name" value="ADH-like_C"/>
</dbReference>
<reference evidence="4 5" key="1">
    <citation type="submission" date="2018-11" db="EMBL/GenBank/DDBJ databases">
        <title>Genomic Encyclopedia of Type Strains, Phase IV (KMG-IV): sequencing the most valuable type-strain genomes for metagenomic binning, comparative biology and taxonomic classification.</title>
        <authorList>
            <person name="Goeker M."/>
        </authorList>
    </citation>
    <scope>NUCLEOTIDE SEQUENCE [LARGE SCALE GENOMIC DNA]</scope>
    <source>
        <strain evidence="4 5">DSM 100316</strain>
    </source>
</reference>
<dbReference type="InterPro" id="IPR036291">
    <property type="entry name" value="NAD(P)-bd_dom_sf"/>
</dbReference>
<dbReference type="SUPFAM" id="SSF50129">
    <property type="entry name" value="GroES-like"/>
    <property type="match status" value="1"/>
</dbReference>
<dbReference type="SMART" id="SM00829">
    <property type="entry name" value="PKS_ER"/>
    <property type="match status" value="1"/>
</dbReference>
<dbReference type="Pfam" id="PF08240">
    <property type="entry name" value="ADH_N"/>
    <property type="match status" value="1"/>
</dbReference>
<dbReference type="Gene3D" id="3.40.50.720">
    <property type="entry name" value="NAD(P)-binding Rossmann-like Domain"/>
    <property type="match status" value="1"/>
</dbReference>
<dbReference type="PANTHER" id="PTHR48106:SF8">
    <property type="entry name" value="OS02G0805600 PROTEIN"/>
    <property type="match status" value="1"/>
</dbReference>
<keyword evidence="5" id="KW-1185">Reference proteome</keyword>
<protein>
    <submittedName>
        <fullName evidence="4">NADPH2:quinone reductase</fullName>
    </submittedName>
</protein>
<keyword evidence="2" id="KW-0560">Oxidoreductase</keyword>
<dbReference type="EMBL" id="RKHR01000005">
    <property type="protein sequence ID" value="ROS00085.1"/>
    <property type="molecule type" value="Genomic_DNA"/>
</dbReference>
<comment type="caution">
    <text evidence="4">The sequence shown here is derived from an EMBL/GenBank/DDBJ whole genome shotgun (WGS) entry which is preliminary data.</text>
</comment>
<evidence type="ECO:0000313" key="4">
    <source>
        <dbReference type="EMBL" id="ROS00085.1"/>
    </source>
</evidence>
<evidence type="ECO:0000313" key="5">
    <source>
        <dbReference type="Proteomes" id="UP000275394"/>
    </source>
</evidence>
<dbReference type="NCBIfam" id="TIGR02824">
    <property type="entry name" value="quinone_pig3"/>
    <property type="match status" value="1"/>
</dbReference>